<accession>A0A2N1JG58</accession>
<feature type="region of interest" description="Disordered" evidence="9">
    <location>
        <begin position="402"/>
        <end position="455"/>
    </location>
</feature>
<dbReference type="AlphaFoldDB" id="A0A2N1JG58"/>
<dbReference type="Gene3D" id="3.40.50.300">
    <property type="entry name" value="P-loop containing nucleotide triphosphate hydrolases"/>
    <property type="match status" value="1"/>
</dbReference>
<comment type="subcellular location">
    <subcellularLocation>
        <location evidence="2">Cytoplasm</location>
    </subcellularLocation>
    <subcellularLocation>
        <location evidence="1">Nucleus</location>
    </subcellularLocation>
</comment>
<evidence type="ECO:0000256" key="5">
    <source>
        <dbReference type="ARBA" id="ARBA00020265"/>
    </source>
</evidence>
<organism evidence="10 11">
    <name type="scientific">Malassezia vespertilionis</name>
    <dbReference type="NCBI Taxonomy" id="2020962"/>
    <lineage>
        <taxon>Eukaryota</taxon>
        <taxon>Fungi</taxon>
        <taxon>Dikarya</taxon>
        <taxon>Basidiomycota</taxon>
        <taxon>Ustilaginomycotina</taxon>
        <taxon>Malasseziomycetes</taxon>
        <taxon>Malasseziales</taxon>
        <taxon>Malasseziaceae</taxon>
        <taxon>Malassezia</taxon>
    </lineage>
</organism>
<dbReference type="STRING" id="2020962.A0A2N1JG58"/>
<dbReference type="PANTHER" id="PTHR12896">
    <property type="entry name" value="PAX6 NEIGHBOR PROTEIN PAXNEB"/>
    <property type="match status" value="1"/>
</dbReference>
<feature type="compositionally biased region" description="Basic and acidic residues" evidence="9">
    <location>
        <begin position="402"/>
        <end position="416"/>
    </location>
</feature>
<evidence type="ECO:0000256" key="4">
    <source>
        <dbReference type="ARBA" id="ARBA00007573"/>
    </source>
</evidence>
<keyword evidence="6" id="KW-0963">Cytoplasm</keyword>
<gene>
    <name evidence="10" type="ORF">MVES_000109</name>
</gene>
<keyword evidence="8" id="KW-0539">Nucleus</keyword>
<evidence type="ECO:0000313" key="11">
    <source>
        <dbReference type="Proteomes" id="UP000232875"/>
    </source>
</evidence>
<proteinExistence type="inferred from homology"/>
<evidence type="ECO:0000256" key="7">
    <source>
        <dbReference type="ARBA" id="ARBA00022694"/>
    </source>
</evidence>
<evidence type="ECO:0000256" key="3">
    <source>
        <dbReference type="ARBA" id="ARBA00005043"/>
    </source>
</evidence>
<dbReference type="OrthoDB" id="289162at2759"/>
<dbReference type="GO" id="GO:0002098">
    <property type="term" value="P:tRNA wobble uridine modification"/>
    <property type="evidence" value="ECO:0007669"/>
    <property type="project" value="InterPro"/>
</dbReference>
<protein>
    <recommendedName>
        <fullName evidence="5">Elongator complex protein 4</fullName>
    </recommendedName>
</protein>
<keyword evidence="7" id="KW-0819">tRNA processing</keyword>
<evidence type="ECO:0000256" key="9">
    <source>
        <dbReference type="SAM" id="MobiDB-lite"/>
    </source>
</evidence>
<keyword evidence="11" id="KW-1185">Reference proteome</keyword>
<evidence type="ECO:0000313" key="10">
    <source>
        <dbReference type="EMBL" id="PKI85537.1"/>
    </source>
</evidence>
<evidence type="ECO:0000256" key="2">
    <source>
        <dbReference type="ARBA" id="ARBA00004496"/>
    </source>
</evidence>
<dbReference type="GO" id="GO:0033588">
    <property type="term" value="C:elongator holoenzyme complex"/>
    <property type="evidence" value="ECO:0007669"/>
    <property type="project" value="InterPro"/>
</dbReference>
<name>A0A2N1JG58_9BASI</name>
<comment type="pathway">
    <text evidence="3">tRNA modification; 5-methoxycarbonylmethyl-2-thiouridine-tRNA biosynthesis.</text>
</comment>
<dbReference type="InterPro" id="IPR027417">
    <property type="entry name" value="P-loop_NTPase"/>
</dbReference>
<comment type="similarity">
    <text evidence="4">Belongs to the ELP4 family.</text>
</comment>
<feature type="region of interest" description="Disordered" evidence="9">
    <location>
        <begin position="1"/>
        <end position="22"/>
    </location>
</feature>
<dbReference type="GO" id="GO:0008023">
    <property type="term" value="C:transcription elongation factor complex"/>
    <property type="evidence" value="ECO:0007669"/>
    <property type="project" value="TreeGrafter"/>
</dbReference>
<dbReference type="GO" id="GO:0005737">
    <property type="term" value="C:cytoplasm"/>
    <property type="evidence" value="ECO:0007669"/>
    <property type="project" value="UniProtKB-SubCell"/>
</dbReference>
<evidence type="ECO:0000256" key="8">
    <source>
        <dbReference type="ARBA" id="ARBA00023242"/>
    </source>
</evidence>
<dbReference type="UniPathway" id="UPA00988"/>
<dbReference type="Pfam" id="PF05625">
    <property type="entry name" value="PAXNEB"/>
    <property type="match status" value="1"/>
</dbReference>
<dbReference type="CDD" id="cd19494">
    <property type="entry name" value="Elp4"/>
    <property type="match status" value="1"/>
</dbReference>
<sequence>MSVFKRRGAAQRSAPPAEGVRTPSFKSPVPLLSSGIPALDDILLGGGISSGSVLTFVPCADTATASVAQLGATSVHDGVRDAADAFCLALVEPYTDLLLSYSAAQGIVSQHVSVVLGDAPDAFLEGLMGVAGEAEPKKEALVEETTEDVQRMKIAWRYDHKQRAESLTTPQAAPFSSVFDLSKRMAPTVLDQRRDKGMLYTFDPSLSNGDPFAGAWATIEKALTKCHDMASPVLRIHLRNFGSPSWHHGIASHLFRFLLQLRRLARTLALPDNGKLAVPCLVTVSLSAFTAQMPADGANVVNRLAHLSDACIGLSSFAASPGLRDVFPDFTGALRVFRTQAIGMLANPSLRASVLRGMGAGMAPSGVTAHGEGGAGGGENNLAFKVRRKRLVIETLHLDIEGGAREQRQKPKEDAQPRAAHRAPAATSATSALTSAPAPAVPTVPSASPALAPKMPAFSGLKSLRVRGLQSMQGEPRPEDYEF</sequence>
<dbReference type="PANTHER" id="PTHR12896:SF1">
    <property type="entry name" value="ELONGATOR COMPLEX PROTEIN 4"/>
    <property type="match status" value="1"/>
</dbReference>
<dbReference type="EMBL" id="KZ454987">
    <property type="protein sequence ID" value="PKI85537.1"/>
    <property type="molecule type" value="Genomic_DNA"/>
</dbReference>
<dbReference type="InterPro" id="IPR008728">
    <property type="entry name" value="Elongator_complex_protein_4"/>
</dbReference>
<reference evidence="10 11" key="1">
    <citation type="submission" date="2017-10" db="EMBL/GenBank/DDBJ databases">
        <title>A novel species of cold-tolerant Malassezia isolated from bats.</title>
        <authorList>
            <person name="Lorch J.M."/>
            <person name="Palmer J.M."/>
            <person name="Vanderwolf K.J."/>
            <person name="Schmidt K.Z."/>
            <person name="Verant M.L."/>
            <person name="Weller T.J."/>
            <person name="Blehert D.S."/>
        </authorList>
    </citation>
    <scope>NUCLEOTIDE SEQUENCE [LARGE SCALE GENOMIC DNA]</scope>
    <source>
        <strain evidence="10 11">NWHC:44797-103</strain>
    </source>
</reference>
<evidence type="ECO:0000256" key="6">
    <source>
        <dbReference type="ARBA" id="ARBA00022490"/>
    </source>
</evidence>
<evidence type="ECO:0000256" key="1">
    <source>
        <dbReference type="ARBA" id="ARBA00004123"/>
    </source>
</evidence>
<dbReference type="Proteomes" id="UP000232875">
    <property type="component" value="Unassembled WGS sequence"/>
</dbReference>
<feature type="compositionally biased region" description="Low complexity" evidence="9">
    <location>
        <begin position="422"/>
        <end position="453"/>
    </location>
</feature>